<sequence length="194" mass="21768">MTKTALVFMTATLTLSTTVPSLAQESRALRKPFYETETEHCTLKASNERSGGSLRLDIGRKDPDHACAFTEAETVALFTRILDAHQQNNSGGSYTSLMLGSLSHYSWMQRYLMETARRDENWSQKIGRPIAGHENTYVNSILNRPEMIEVFNKAGAKHGYRFSGASCEKVFISDNGLPYDAFCWIEMTPGEPDQ</sequence>
<name>A0A545TMR8_9PROT</name>
<dbReference type="RefSeq" id="WP_142897819.1">
    <property type="nucleotide sequence ID" value="NZ_ML660057.1"/>
</dbReference>
<reference evidence="1 2" key="1">
    <citation type="submission" date="2019-06" db="EMBL/GenBank/DDBJ databases">
        <title>Whole genome sequence for Rhodospirillaceae sp. R148.</title>
        <authorList>
            <person name="Wang G."/>
        </authorList>
    </citation>
    <scope>NUCLEOTIDE SEQUENCE [LARGE SCALE GENOMIC DNA]</scope>
    <source>
        <strain evidence="1 2">R148</strain>
    </source>
</reference>
<keyword evidence="2" id="KW-1185">Reference proteome</keyword>
<dbReference type="EMBL" id="VHSH01000006">
    <property type="protein sequence ID" value="TQV78486.1"/>
    <property type="molecule type" value="Genomic_DNA"/>
</dbReference>
<dbReference type="Proteomes" id="UP000315252">
    <property type="component" value="Unassembled WGS sequence"/>
</dbReference>
<protein>
    <submittedName>
        <fullName evidence="1">Uncharacterized protein</fullName>
    </submittedName>
</protein>
<evidence type="ECO:0000313" key="2">
    <source>
        <dbReference type="Proteomes" id="UP000315252"/>
    </source>
</evidence>
<dbReference type="OrthoDB" id="9969677at2"/>
<comment type="caution">
    <text evidence="1">The sequence shown here is derived from an EMBL/GenBank/DDBJ whole genome shotgun (WGS) entry which is preliminary data.</text>
</comment>
<accession>A0A545TMR8</accession>
<dbReference type="AlphaFoldDB" id="A0A545TMR8"/>
<evidence type="ECO:0000313" key="1">
    <source>
        <dbReference type="EMBL" id="TQV78486.1"/>
    </source>
</evidence>
<proteinExistence type="predicted"/>
<gene>
    <name evidence="1" type="ORF">FKG95_18160</name>
</gene>
<organism evidence="1 2">
    <name type="scientific">Denitrobaculum tricleocarpae</name>
    <dbReference type="NCBI Taxonomy" id="2591009"/>
    <lineage>
        <taxon>Bacteria</taxon>
        <taxon>Pseudomonadati</taxon>
        <taxon>Pseudomonadota</taxon>
        <taxon>Alphaproteobacteria</taxon>
        <taxon>Rhodospirillales</taxon>
        <taxon>Rhodospirillaceae</taxon>
        <taxon>Denitrobaculum</taxon>
    </lineage>
</organism>